<dbReference type="InterPro" id="IPR042099">
    <property type="entry name" value="ANL_N_sf"/>
</dbReference>
<dbReference type="PANTHER" id="PTHR43767:SF1">
    <property type="entry name" value="NONRIBOSOMAL PEPTIDE SYNTHASE PES1 (EUROFUNG)-RELATED"/>
    <property type="match status" value="1"/>
</dbReference>
<comment type="similarity">
    <text evidence="1">Belongs to the ATP-dependent AMP-binding enzyme family.</text>
</comment>
<dbReference type="AlphaFoldDB" id="A0A2T0ZYN8"/>
<dbReference type="SUPFAM" id="SSF56801">
    <property type="entry name" value="Acetyl-CoA synthetase-like"/>
    <property type="match status" value="1"/>
</dbReference>
<dbReference type="EMBL" id="PVUE01000009">
    <property type="protein sequence ID" value="PRZ41472.1"/>
    <property type="molecule type" value="Genomic_DNA"/>
</dbReference>
<dbReference type="GO" id="GO:0016878">
    <property type="term" value="F:acid-thiol ligase activity"/>
    <property type="evidence" value="ECO:0007669"/>
    <property type="project" value="UniProtKB-ARBA"/>
</dbReference>
<proteinExistence type="inferred from homology"/>
<name>A0A2T0ZYN8_9ACTN</name>
<dbReference type="OrthoDB" id="2579187at2"/>
<evidence type="ECO:0000313" key="6">
    <source>
        <dbReference type="Proteomes" id="UP000237752"/>
    </source>
</evidence>
<dbReference type="InterPro" id="IPR020845">
    <property type="entry name" value="AMP-binding_CS"/>
</dbReference>
<evidence type="ECO:0000256" key="2">
    <source>
        <dbReference type="ARBA" id="ARBA00022598"/>
    </source>
</evidence>
<dbReference type="InterPro" id="IPR045851">
    <property type="entry name" value="AMP-bd_C_sf"/>
</dbReference>
<dbReference type="InterPro" id="IPR000873">
    <property type="entry name" value="AMP-dep_synth/lig_dom"/>
</dbReference>
<reference evidence="5 6" key="1">
    <citation type="submission" date="2018-03" db="EMBL/GenBank/DDBJ databases">
        <title>Genomic Encyclopedia of Archaeal and Bacterial Type Strains, Phase II (KMG-II): from individual species to whole genera.</title>
        <authorList>
            <person name="Goeker M."/>
        </authorList>
    </citation>
    <scope>NUCLEOTIDE SEQUENCE [LARGE SCALE GENOMIC DNA]</scope>
    <source>
        <strain evidence="5 6">DSM 100065</strain>
    </source>
</reference>
<dbReference type="Gene3D" id="3.40.50.12780">
    <property type="entry name" value="N-terminal domain of ligase-like"/>
    <property type="match status" value="1"/>
</dbReference>
<keyword evidence="6" id="KW-1185">Reference proteome</keyword>
<dbReference type="InterPro" id="IPR050237">
    <property type="entry name" value="ATP-dep_AMP-bd_enzyme"/>
</dbReference>
<dbReference type="InterPro" id="IPR025110">
    <property type="entry name" value="AMP-bd_C"/>
</dbReference>
<dbReference type="RefSeq" id="WP_106349232.1">
    <property type="nucleotide sequence ID" value="NZ_PVUE01000009.1"/>
</dbReference>
<evidence type="ECO:0000259" key="3">
    <source>
        <dbReference type="Pfam" id="PF00501"/>
    </source>
</evidence>
<organism evidence="5 6">
    <name type="scientific">Antricoccus suffuscus</name>
    <dbReference type="NCBI Taxonomy" id="1629062"/>
    <lineage>
        <taxon>Bacteria</taxon>
        <taxon>Bacillati</taxon>
        <taxon>Actinomycetota</taxon>
        <taxon>Actinomycetes</taxon>
        <taxon>Geodermatophilales</taxon>
        <taxon>Antricoccaceae</taxon>
        <taxon>Antricoccus</taxon>
    </lineage>
</organism>
<gene>
    <name evidence="5" type="ORF">CLV47_10919</name>
</gene>
<dbReference type="Pfam" id="PF00501">
    <property type="entry name" value="AMP-binding"/>
    <property type="match status" value="1"/>
</dbReference>
<dbReference type="PROSITE" id="PS00455">
    <property type="entry name" value="AMP_BINDING"/>
    <property type="match status" value="1"/>
</dbReference>
<comment type="caution">
    <text evidence="5">The sequence shown here is derived from an EMBL/GenBank/DDBJ whole genome shotgun (WGS) entry which is preliminary data.</text>
</comment>
<accession>A0A2T0ZYN8</accession>
<feature type="domain" description="AMP-binding enzyme C-terminal" evidence="4">
    <location>
        <begin position="417"/>
        <end position="492"/>
    </location>
</feature>
<dbReference type="FunFam" id="3.30.300.30:FF:000008">
    <property type="entry name" value="2,3-dihydroxybenzoate-AMP ligase"/>
    <property type="match status" value="1"/>
</dbReference>
<dbReference type="Gene3D" id="3.30.300.30">
    <property type="match status" value="1"/>
</dbReference>
<protein>
    <submittedName>
        <fullName evidence="5">Crotonobetaine/carnitine-CoA ligase</fullName>
    </submittedName>
</protein>
<dbReference type="Pfam" id="PF13193">
    <property type="entry name" value="AMP-binding_C"/>
    <property type="match status" value="1"/>
</dbReference>
<evidence type="ECO:0000259" key="4">
    <source>
        <dbReference type="Pfam" id="PF13193"/>
    </source>
</evidence>
<dbReference type="Proteomes" id="UP000237752">
    <property type="component" value="Unassembled WGS sequence"/>
</dbReference>
<evidence type="ECO:0000313" key="5">
    <source>
        <dbReference type="EMBL" id="PRZ41472.1"/>
    </source>
</evidence>
<evidence type="ECO:0000256" key="1">
    <source>
        <dbReference type="ARBA" id="ARBA00006432"/>
    </source>
</evidence>
<feature type="domain" description="AMP-dependent synthetase/ligase" evidence="3">
    <location>
        <begin position="16"/>
        <end position="367"/>
    </location>
</feature>
<keyword evidence="2 5" id="KW-0436">Ligase</keyword>
<sequence length="507" mass="55689">MRPTSPVALLAAYADDPERIFATFENDKQKTSTVTYAAELDRVRRAASVLANAGVSHGKRVHLHMENCQEFLDLWFACNLLGAIMVPTNPLSSPAELTHFIGDSGAMLSVVQTNLESNVRKAVADLPGVKVINLTQWNKSRISAKPFKGFLKALGSDLAAILYTSGTTSLPKGVLITNENYLAVGHASAAHYGITADDRWLVVLPFFHANAQYYCTMSALIKGASIAVMPRFSATLWGAQAVRHKATCASLFAAPIRMILANPEGPDDHKATLRFVMFAQSIGTAQAEEFERRFDTLLLHGYGMTETVIPPTLNPVSDERRYDSMGRALPDVQLRLVDDKGDDVPDGTPGNLLVRGVMGETIAAGYLGRREATSETFVGGWLHTGDVARRDTDGFYYFVDRTKDMIKRAGENVSAGEIERVVNDHPSVFECAAVGVPDAMRDEAIVVYVVPNADTTFDADALMEWCRERMSKFKVPQEFVVLEELPRTSVGKIRKQELRDSRAQAKK</sequence>
<dbReference type="PANTHER" id="PTHR43767">
    <property type="entry name" value="LONG-CHAIN-FATTY-ACID--COA LIGASE"/>
    <property type="match status" value="1"/>
</dbReference>